<feature type="transmembrane region" description="Helical" evidence="1">
    <location>
        <begin position="6"/>
        <end position="28"/>
    </location>
</feature>
<evidence type="ECO:0000313" key="3">
    <source>
        <dbReference type="Proteomes" id="UP001589536"/>
    </source>
</evidence>
<keyword evidence="1" id="KW-0812">Transmembrane</keyword>
<keyword evidence="1" id="KW-1133">Transmembrane helix</keyword>
<comment type="caution">
    <text evidence="2">The sequence shown here is derived from an EMBL/GenBank/DDBJ whole genome shotgun (WGS) entry which is preliminary data.</text>
</comment>
<evidence type="ECO:0000313" key="2">
    <source>
        <dbReference type="EMBL" id="MFB9716953.1"/>
    </source>
</evidence>
<accession>A0ABV5UXM8</accession>
<organism evidence="2 3">
    <name type="scientific">Arthrobacter methylotrophus</name>
    <dbReference type="NCBI Taxonomy" id="121291"/>
    <lineage>
        <taxon>Bacteria</taxon>
        <taxon>Bacillati</taxon>
        <taxon>Actinomycetota</taxon>
        <taxon>Actinomycetes</taxon>
        <taxon>Micrococcales</taxon>
        <taxon>Micrococcaceae</taxon>
        <taxon>Arthrobacter</taxon>
    </lineage>
</organism>
<keyword evidence="1" id="KW-0472">Membrane</keyword>
<gene>
    <name evidence="2" type="ORF">ACFFPI_22925</name>
</gene>
<dbReference type="EMBL" id="JBHMBH010000072">
    <property type="protein sequence ID" value="MFB9716953.1"/>
    <property type="molecule type" value="Genomic_DNA"/>
</dbReference>
<name>A0ABV5UXM8_9MICC</name>
<keyword evidence="3" id="KW-1185">Reference proteome</keyword>
<dbReference type="Proteomes" id="UP001589536">
    <property type="component" value="Unassembled WGS sequence"/>
</dbReference>
<proteinExistence type="predicted"/>
<sequence length="225" mass="23063">MITTLVGSFVMLIVIGAIGASIVGITLFQQAVLSRSDITKQAALTDSAFRSDVLWASAITPTDSHNLAMTVPGKDGHCRVSTWTIATTASTTTVTNSVVSYPSFDATVNPVQCSGTASDPSTQTMNGDASADSSFTFANAGGRTLTVTSGSTALDGSTAVPAGIDPKAWGSVKIAAVALNTVMDSSTDHSVPYRFAQTADNLSIVQEATDAPTHFVPEGDLTALP</sequence>
<evidence type="ECO:0000256" key="1">
    <source>
        <dbReference type="SAM" id="Phobius"/>
    </source>
</evidence>
<dbReference type="RefSeq" id="WP_345044907.1">
    <property type="nucleotide sequence ID" value="NZ_BAABED010000001.1"/>
</dbReference>
<protein>
    <submittedName>
        <fullName evidence="2">Uncharacterized protein</fullName>
    </submittedName>
</protein>
<reference evidence="2 3" key="1">
    <citation type="submission" date="2024-09" db="EMBL/GenBank/DDBJ databases">
        <authorList>
            <person name="Sun Q."/>
            <person name="Mori K."/>
        </authorList>
    </citation>
    <scope>NUCLEOTIDE SEQUENCE [LARGE SCALE GENOMIC DNA]</scope>
    <source>
        <strain evidence="2 3">JCM 13519</strain>
    </source>
</reference>